<dbReference type="SUPFAM" id="SSF53474">
    <property type="entry name" value="alpha/beta-Hydrolases"/>
    <property type="match status" value="1"/>
</dbReference>
<dbReference type="RefSeq" id="WP_068173316.1">
    <property type="nucleotide sequence ID" value="NZ_AOGK01000003.1"/>
</dbReference>
<dbReference type="PRINTS" id="PR00111">
    <property type="entry name" value="ABHYDROLASE"/>
</dbReference>
<dbReference type="GO" id="GO:0047372">
    <property type="term" value="F:monoacylglycerol lipase activity"/>
    <property type="evidence" value="ECO:0007669"/>
    <property type="project" value="TreeGrafter"/>
</dbReference>
<dbReference type="Proteomes" id="UP001152876">
    <property type="component" value="Unassembled WGS sequence"/>
</dbReference>
<sequence>MNIGCKVHGHGPTKVLFLHGWLSDHTIFSSVLPYFEHTQYTVALMDYRGYGTSQRLDGNFTLDEVAGDALKLAEHLGWAAFHVVGHSMGGMVAQKMAIRAPERLTSLIATTPVPSSGFDLDAATRNFFESSATSDEALMEIFNTLTGRRHSTRLLQELTRKARASTSTPAYLAYLEAWTSTDFSNETMGLSTPTLVLGGRHDGAIDQKLLAQTYLTWLPNATLTMMEGAGHYPMIETPFEFFTVLEQHLAGFGT</sequence>
<dbReference type="AlphaFoldDB" id="A0A9X4NUD4"/>
<reference evidence="2" key="1">
    <citation type="submission" date="2013-01" db="EMBL/GenBank/DDBJ databases">
        <title>Genome draft of Hydrogenophaga taeniospiralis 2K1.</title>
        <authorList>
            <person name="Gomila M."/>
            <person name="Lalucat J."/>
        </authorList>
    </citation>
    <scope>NUCLEOTIDE SEQUENCE</scope>
    <source>
        <strain evidence="2">CCUG 15921</strain>
    </source>
</reference>
<dbReference type="GO" id="GO:0016020">
    <property type="term" value="C:membrane"/>
    <property type="evidence" value="ECO:0007669"/>
    <property type="project" value="TreeGrafter"/>
</dbReference>
<feature type="domain" description="AB hydrolase-1" evidence="1">
    <location>
        <begin position="15"/>
        <end position="236"/>
    </location>
</feature>
<proteinExistence type="predicted"/>
<organism evidence="2 3">
    <name type="scientific">Hydrogenophaga taeniospiralis CCUG 15921</name>
    <dbReference type="NCBI Taxonomy" id="1281780"/>
    <lineage>
        <taxon>Bacteria</taxon>
        <taxon>Pseudomonadati</taxon>
        <taxon>Pseudomonadota</taxon>
        <taxon>Betaproteobacteria</taxon>
        <taxon>Burkholderiales</taxon>
        <taxon>Comamonadaceae</taxon>
        <taxon>Hydrogenophaga</taxon>
    </lineage>
</organism>
<dbReference type="Pfam" id="PF00561">
    <property type="entry name" value="Abhydrolase_1"/>
    <property type="match status" value="1"/>
</dbReference>
<dbReference type="InterPro" id="IPR050266">
    <property type="entry name" value="AB_hydrolase_sf"/>
</dbReference>
<keyword evidence="2" id="KW-0378">Hydrolase</keyword>
<comment type="caution">
    <text evidence="2">The sequence shown here is derived from an EMBL/GenBank/DDBJ whole genome shotgun (WGS) entry which is preliminary data.</text>
</comment>
<dbReference type="InterPro" id="IPR029058">
    <property type="entry name" value="AB_hydrolase_fold"/>
</dbReference>
<dbReference type="InterPro" id="IPR000073">
    <property type="entry name" value="AB_hydrolase_1"/>
</dbReference>
<evidence type="ECO:0000313" key="3">
    <source>
        <dbReference type="Proteomes" id="UP001152876"/>
    </source>
</evidence>
<dbReference type="Gene3D" id="3.40.50.1820">
    <property type="entry name" value="alpha/beta hydrolase"/>
    <property type="match status" value="1"/>
</dbReference>
<keyword evidence="3" id="KW-1185">Reference proteome</keyword>
<accession>A0A9X4NUD4</accession>
<evidence type="ECO:0000259" key="1">
    <source>
        <dbReference type="Pfam" id="PF00561"/>
    </source>
</evidence>
<protein>
    <submittedName>
        <fullName evidence="2">Alpha/beta hydrolase</fullName>
    </submittedName>
</protein>
<dbReference type="EMBL" id="AOGK01000003">
    <property type="protein sequence ID" value="MDG5974505.1"/>
    <property type="molecule type" value="Genomic_DNA"/>
</dbReference>
<gene>
    <name evidence="2" type="ORF">H010_04532</name>
</gene>
<dbReference type="GO" id="GO:0046464">
    <property type="term" value="P:acylglycerol catabolic process"/>
    <property type="evidence" value="ECO:0007669"/>
    <property type="project" value="TreeGrafter"/>
</dbReference>
<dbReference type="OrthoDB" id="9780765at2"/>
<name>A0A9X4NUD4_9BURK</name>
<dbReference type="PANTHER" id="PTHR43798">
    <property type="entry name" value="MONOACYLGLYCEROL LIPASE"/>
    <property type="match status" value="1"/>
</dbReference>
<dbReference type="PANTHER" id="PTHR43798:SF33">
    <property type="entry name" value="HYDROLASE, PUTATIVE (AFU_ORTHOLOGUE AFUA_2G14860)-RELATED"/>
    <property type="match status" value="1"/>
</dbReference>
<evidence type="ECO:0000313" key="2">
    <source>
        <dbReference type="EMBL" id="MDG5974505.1"/>
    </source>
</evidence>